<evidence type="ECO:0000256" key="1">
    <source>
        <dbReference type="ARBA" id="ARBA00006594"/>
    </source>
</evidence>
<comment type="similarity">
    <text evidence="1">Belongs to the N(4)/N(6)-methyltransferase family.</text>
</comment>
<dbReference type="PANTHER" id="PTHR33841">
    <property type="entry name" value="DNA METHYLTRANSFERASE YEEA-RELATED"/>
    <property type="match status" value="1"/>
</dbReference>
<evidence type="ECO:0000256" key="5">
    <source>
        <dbReference type="ARBA" id="ARBA00047942"/>
    </source>
</evidence>
<dbReference type="Proteomes" id="UP000555838">
    <property type="component" value="Unassembled WGS sequence"/>
</dbReference>
<dbReference type="GO" id="GO:0004386">
    <property type="term" value="F:helicase activity"/>
    <property type="evidence" value="ECO:0007669"/>
    <property type="project" value="UniProtKB-KW"/>
</dbReference>
<evidence type="ECO:0000313" key="7">
    <source>
        <dbReference type="EMBL" id="MBB6043715.1"/>
    </source>
</evidence>
<keyword evidence="3" id="KW-0489">Methyltransferase</keyword>
<dbReference type="InterPro" id="IPR050953">
    <property type="entry name" value="N4_N6_ade-DNA_methylase"/>
</dbReference>
<keyword evidence="4" id="KW-0808">Transferase</keyword>
<dbReference type="Gene3D" id="3.40.50.150">
    <property type="entry name" value="Vaccinia Virus protein VP39"/>
    <property type="match status" value="1"/>
</dbReference>
<dbReference type="RefSeq" id="WP_420703301.1">
    <property type="nucleotide sequence ID" value="NZ_JACHFG010000050.1"/>
</dbReference>
<proteinExistence type="inferred from homology"/>
<dbReference type="EC" id="2.1.1.72" evidence="2"/>
<dbReference type="InterPro" id="IPR003356">
    <property type="entry name" value="DNA_methylase_A-5"/>
</dbReference>
<organism evidence="7 8">
    <name type="scientific">Borreliella yangtzensis</name>
    <dbReference type="NCBI Taxonomy" id="683292"/>
    <lineage>
        <taxon>Bacteria</taxon>
        <taxon>Pseudomonadati</taxon>
        <taxon>Spirochaetota</taxon>
        <taxon>Spirochaetia</taxon>
        <taxon>Spirochaetales</taxon>
        <taxon>Borreliaceae</taxon>
        <taxon>Borreliella</taxon>
    </lineage>
</organism>
<keyword evidence="7" id="KW-0067">ATP-binding</keyword>
<evidence type="ECO:0000256" key="2">
    <source>
        <dbReference type="ARBA" id="ARBA00011900"/>
    </source>
</evidence>
<dbReference type="EMBL" id="JACHFG010000050">
    <property type="protein sequence ID" value="MBB6043715.1"/>
    <property type="molecule type" value="Genomic_DNA"/>
</dbReference>
<feature type="non-terminal residue" evidence="7">
    <location>
        <position position="1"/>
    </location>
</feature>
<reference evidence="7 8" key="1">
    <citation type="submission" date="2020-08" db="EMBL/GenBank/DDBJ databases">
        <title>Genomic Encyclopedia of Type Strains, Phase IV (KMG-IV): sequencing the most valuable type-strain genomes for metagenomic binning, comparative biology and taxonomic classification.</title>
        <authorList>
            <person name="Goeker M."/>
        </authorList>
    </citation>
    <scope>NUCLEOTIDE SEQUENCE [LARGE SCALE GENOMIC DNA]</scope>
    <source>
        <strain evidence="7 8">DSM 24625</strain>
    </source>
</reference>
<keyword evidence="7" id="KW-0547">Nucleotide-binding</keyword>
<keyword evidence="7" id="KW-0378">Hydrolase</keyword>
<feature type="domain" description="DNA methylase adenine-specific" evidence="6">
    <location>
        <begin position="22"/>
        <end position="166"/>
    </location>
</feature>
<dbReference type="Pfam" id="PF02384">
    <property type="entry name" value="N6_Mtase"/>
    <property type="match status" value="1"/>
</dbReference>
<sequence length="299" mass="34504">VNFIVSSLNEILKKEFKLNHGLANKEKVTILDFATGTGTFLLEVIRTILKEIKKKSGRQEDYINFHILKNIYGFEYLMAPYAVAHLKLCQHLKEVCKVDSNKNPGLKVYLTNTLDLKEITDQKFFSFSFFKDIAKETKEANGVKRNPILVILGNPPYSAESKNNNEYILNLINDYKKIENEPINERNTKTLNDDYVKFIRFAENKLEDNKEGLLNIKGSEEGLLGIITNNGYLDNITFRGMRYHLLKTFDEIYILNLHGNSRKKEKTEDGSVDENVFDIQTGVSIAIFTKYKEKEKKPN</sequence>
<dbReference type="PANTHER" id="PTHR33841:SF1">
    <property type="entry name" value="DNA METHYLTRANSFERASE A"/>
    <property type="match status" value="1"/>
</dbReference>
<gene>
    <name evidence="7" type="ORF">HNP68_001339</name>
</gene>
<comment type="caution">
    <text evidence="7">The sequence shown here is derived from an EMBL/GenBank/DDBJ whole genome shotgun (WGS) entry which is preliminary data.</text>
</comment>
<comment type="catalytic activity">
    <reaction evidence="5">
        <text>a 2'-deoxyadenosine in DNA + S-adenosyl-L-methionine = an N(6)-methyl-2'-deoxyadenosine in DNA + S-adenosyl-L-homocysteine + H(+)</text>
        <dbReference type="Rhea" id="RHEA:15197"/>
        <dbReference type="Rhea" id="RHEA-COMP:12418"/>
        <dbReference type="Rhea" id="RHEA-COMP:12419"/>
        <dbReference type="ChEBI" id="CHEBI:15378"/>
        <dbReference type="ChEBI" id="CHEBI:57856"/>
        <dbReference type="ChEBI" id="CHEBI:59789"/>
        <dbReference type="ChEBI" id="CHEBI:90615"/>
        <dbReference type="ChEBI" id="CHEBI:90616"/>
        <dbReference type="EC" id="2.1.1.72"/>
    </reaction>
</comment>
<dbReference type="SUPFAM" id="SSF53335">
    <property type="entry name" value="S-adenosyl-L-methionine-dependent methyltransferases"/>
    <property type="match status" value="1"/>
</dbReference>
<name>A0ABR6PBS2_9SPIR</name>
<evidence type="ECO:0000313" key="8">
    <source>
        <dbReference type="Proteomes" id="UP000555838"/>
    </source>
</evidence>
<evidence type="ECO:0000256" key="4">
    <source>
        <dbReference type="ARBA" id="ARBA00022679"/>
    </source>
</evidence>
<protein>
    <recommendedName>
        <fullName evidence="2">site-specific DNA-methyltransferase (adenine-specific)</fullName>
        <ecNumber evidence="2">2.1.1.72</ecNumber>
    </recommendedName>
</protein>
<keyword evidence="8" id="KW-1185">Reference proteome</keyword>
<keyword evidence="7" id="KW-0347">Helicase</keyword>
<dbReference type="InterPro" id="IPR029063">
    <property type="entry name" value="SAM-dependent_MTases_sf"/>
</dbReference>
<evidence type="ECO:0000259" key="6">
    <source>
        <dbReference type="Pfam" id="PF02384"/>
    </source>
</evidence>
<evidence type="ECO:0000256" key="3">
    <source>
        <dbReference type="ARBA" id="ARBA00022603"/>
    </source>
</evidence>
<accession>A0ABR6PBS2</accession>